<accession>A0ABN8YJZ1</accession>
<evidence type="ECO:0000313" key="3">
    <source>
        <dbReference type="Proteomes" id="UP001176941"/>
    </source>
</evidence>
<evidence type="ECO:0000256" key="1">
    <source>
        <dbReference type="SAM" id="MobiDB-lite"/>
    </source>
</evidence>
<reference evidence="2" key="1">
    <citation type="submission" date="2023-04" db="EMBL/GenBank/DDBJ databases">
        <authorList>
            <consortium name="ELIXIR-Norway"/>
        </authorList>
    </citation>
    <scope>NUCLEOTIDE SEQUENCE [LARGE SCALE GENOMIC DNA]</scope>
</reference>
<gene>
    <name evidence="2" type="ORF">MRATA1EN1_LOCUS10746</name>
</gene>
<evidence type="ECO:0000313" key="2">
    <source>
        <dbReference type="EMBL" id="CAI9161784.1"/>
    </source>
</evidence>
<organism evidence="2 3">
    <name type="scientific">Rangifer tarandus platyrhynchus</name>
    <name type="common">Svalbard reindeer</name>
    <dbReference type="NCBI Taxonomy" id="3082113"/>
    <lineage>
        <taxon>Eukaryota</taxon>
        <taxon>Metazoa</taxon>
        <taxon>Chordata</taxon>
        <taxon>Craniata</taxon>
        <taxon>Vertebrata</taxon>
        <taxon>Euteleostomi</taxon>
        <taxon>Mammalia</taxon>
        <taxon>Eutheria</taxon>
        <taxon>Laurasiatheria</taxon>
        <taxon>Artiodactyla</taxon>
        <taxon>Ruminantia</taxon>
        <taxon>Pecora</taxon>
        <taxon>Cervidae</taxon>
        <taxon>Odocoileinae</taxon>
        <taxon>Rangifer</taxon>
    </lineage>
</organism>
<keyword evidence="3" id="KW-1185">Reference proteome</keyword>
<dbReference type="Proteomes" id="UP001176941">
    <property type="component" value="Chromosome 20"/>
</dbReference>
<proteinExistence type="predicted"/>
<feature type="region of interest" description="Disordered" evidence="1">
    <location>
        <begin position="53"/>
        <end position="107"/>
    </location>
</feature>
<dbReference type="EMBL" id="OX459956">
    <property type="protein sequence ID" value="CAI9161784.1"/>
    <property type="molecule type" value="Genomic_DNA"/>
</dbReference>
<protein>
    <submittedName>
        <fullName evidence="2">Uncharacterized protein</fullName>
    </submittedName>
</protein>
<feature type="compositionally biased region" description="Low complexity" evidence="1">
    <location>
        <begin position="91"/>
        <end position="101"/>
    </location>
</feature>
<name>A0ABN8YJZ1_RANTA</name>
<sequence length="131" mass="12874">MGVSAFAVYTAQAPGCSTWSGPCVECGSSLRVLHKSADSVAPAFRAFPGLSGSGSQRLGRTLPGCGAPFPSASRGPGSQRLGRTLPGGGAPFPSAAGSPGSQRLGRKLPGYGALFPSAAPARAASRVSGSL</sequence>